<dbReference type="InterPro" id="IPR002110">
    <property type="entry name" value="Ankyrin_rpt"/>
</dbReference>
<reference evidence="3" key="1">
    <citation type="submission" date="2015-04" db="EMBL/GenBank/DDBJ databases">
        <title>The genome sequence of the plant pathogenic Rhizarian Plasmodiophora brassicae reveals insights in its biotrophic life cycle and the origin of chitin synthesis.</title>
        <authorList>
            <person name="Schwelm A."/>
            <person name="Fogelqvist J."/>
            <person name="Knaust A."/>
            <person name="Julke S."/>
            <person name="Lilja T."/>
            <person name="Dhandapani V."/>
            <person name="Bonilla-Rosso G."/>
            <person name="Karlsson M."/>
            <person name="Shevchenko A."/>
            <person name="Choi S.R."/>
            <person name="Kim H.G."/>
            <person name="Park J.Y."/>
            <person name="Lim Y.P."/>
            <person name="Ludwig-Muller J."/>
            <person name="Dixelius C."/>
        </authorList>
    </citation>
    <scope>NUCLEOTIDE SEQUENCE</scope>
    <source>
        <tissue evidence="3">Potato root galls</tissue>
    </source>
</reference>
<proteinExistence type="predicted"/>
<keyword evidence="1" id="KW-0040">ANK repeat</keyword>
<dbReference type="SMART" id="SM00248">
    <property type="entry name" value="ANK"/>
    <property type="match status" value="1"/>
</dbReference>
<evidence type="ECO:0000256" key="1">
    <source>
        <dbReference type="PROSITE-ProRule" id="PRU00023"/>
    </source>
</evidence>
<evidence type="ECO:0000313" key="3">
    <source>
        <dbReference type="EMBL" id="CRZ02240.1"/>
    </source>
</evidence>
<organism evidence="3">
    <name type="scientific">Spongospora subterranea</name>
    <dbReference type="NCBI Taxonomy" id="70186"/>
    <lineage>
        <taxon>Eukaryota</taxon>
        <taxon>Sar</taxon>
        <taxon>Rhizaria</taxon>
        <taxon>Endomyxa</taxon>
        <taxon>Phytomyxea</taxon>
        <taxon>Plasmodiophorida</taxon>
        <taxon>Plasmodiophoridae</taxon>
        <taxon>Spongospora</taxon>
    </lineage>
</organism>
<feature type="repeat" description="ANK" evidence="1">
    <location>
        <begin position="2"/>
        <end position="36"/>
    </location>
</feature>
<dbReference type="EMBL" id="HACM01001798">
    <property type="protein sequence ID" value="CRZ02240.1"/>
    <property type="molecule type" value="Transcribed_RNA"/>
</dbReference>
<feature type="region of interest" description="Disordered" evidence="2">
    <location>
        <begin position="73"/>
        <end position="93"/>
    </location>
</feature>
<dbReference type="PROSITE" id="PS50088">
    <property type="entry name" value="ANK_REPEAT"/>
    <property type="match status" value="1"/>
</dbReference>
<dbReference type="InterPro" id="IPR036770">
    <property type="entry name" value="Ankyrin_rpt-contain_sf"/>
</dbReference>
<accession>A0A0H5QJF0</accession>
<sequence>AHGNTAMHVAAEKGIMHVSVIRLLFEAGANISVANSVRETPISLITKNAKLIRHPKIAPILAQRDAAKFHHKRRKDVKLKKSQGKSANRVQSKAALGSGRRATVLNAFDASNEDVLNVRQVWEALTGFANRRRSWSLLVALNIRSVGAPTATCI</sequence>
<name>A0A0H5QJF0_9EUKA</name>
<dbReference type="SUPFAM" id="SSF48403">
    <property type="entry name" value="Ankyrin repeat"/>
    <property type="match status" value="1"/>
</dbReference>
<protein>
    <submittedName>
        <fullName evidence="3">Uncharacterized protein</fullName>
    </submittedName>
</protein>
<feature type="non-terminal residue" evidence="3">
    <location>
        <position position="1"/>
    </location>
</feature>
<dbReference type="PRINTS" id="PR01415">
    <property type="entry name" value="ANKYRIN"/>
</dbReference>
<feature type="compositionally biased region" description="Basic residues" evidence="2">
    <location>
        <begin position="73"/>
        <end position="83"/>
    </location>
</feature>
<evidence type="ECO:0000256" key="2">
    <source>
        <dbReference type="SAM" id="MobiDB-lite"/>
    </source>
</evidence>
<dbReference type="PROSITE" id="PS50297">
    <property type="entry name" value="ANK_REP_REGION"/>
    <property type="match status" value="1"/>
</dbReference>
<dbReference type="AlphaFoldDB" id="A0A0H5QJF0"/>
<dbReference type="Gene3D" id="1.25.40.20">
    <property type="entry name" value="Ankyrin repeat-containing domain"/>
    <property type="match status" value="1"/>
</dbReference>
<dbReference type="Pfam" id="PF00023">
    <property type="entry name" value="Ank"/>
    <property type="match status" value="1"/>
</dbReference>